<evidence type="ECO:0000313" key="3">
    <source>
        <dbReference type="Proteomes" id="UP001430848"/>
    </source>
</evidence>
<dbReference type="EMBL" id="JAKNSF020000111">
    <property type="protein sequence ID" value="KAK7714957.1"/>
    <property type="molecule type" value="Genomic_DNA"/>
</dbReference>
<reference evidence="2 3" key="1">
    <citation type="submission" date="2024-02" db="EMBL/GenBank/DDBJ databases">
        <title>De novo assembly and annotation of 12 fungi associated with fruit tree decline syndrome in Ontario, Canada.</title>
        <authorList>
            <person name="Sulman M."/>
            <person name="Ellouze W."/>
            <person name="Ilyukhin E."/>
        </authorList>
    </citation>
    <scope>NUCLEOTIDE SEQUENCE [LARGE SCALE GENOMIC DNA]</scope>
    <source>
        <strain evidence="2 3">M169</strain>
    </source>
</reference>
<organism evidence="2 3">
    <name type="scientific">Diaporthe eres</name>
    <name type="common">Phomopsis oblonga</name>
    <dbReference type="NCBI Taxonomy" id="83184"/>
    <lineage>
        <taxon>Eukaryota</taxon>
        <taxon>Fungi</taxon>
        <taxon>Dikarya</taxon>
        <taxon>Ascomycota</taxon>
        <taxon>Pezizomycotina</taxon>
        <taxon>Sordariomycetes</taxon>
        <taxon>Sordariomycetidae</taxon>
        <taxon>Diaporthales</taxon>
        <taxon>Diaporthaceae</taxon>
        <taxon>Diaporthe</taxon>
        <taxon>Diaporthe eres species complex</taxon>
    </lineage>
</organism>
<dbReference type="Proteomes" id="UP001430848">
    <property type="component" value="Unassembled WGS sequence"/>
</dbReference>
<name>A0ABR1NTV9_DIAER</name>
<dbReference type="SUPFAM" id="SSF51197">
    <property type="entry name" value="Clavaminate synthase-like"/>
    <property type="match status" value="1"/>
</dbReference>
<protein>
    <recommendedName>
        <fullName evidence="4">Alpha-ketoglutarate-dependent dioxygenase AlkB-like domain-containing protein</fullName>
    </recommendedName>
</protein>
<proteinExistence type="predicted"/>
<keyword evidence="3" id="KW-1185">Reference proteome</keyword>
<dbReference type="InterPro" id="IPR037151">
    <property type="entry name" value="AlkB-like_sf"/>
</dbReference>
<evidence type="ECO:0000313" key="2">
    <source>
        <dbReference type="EMBL" id="KAK7714957.1"/>
    </source>
</evidence>
<dbReference type="Gene3D" id="2.60.120.590">
    <property type="entry name" value="Alpha-ketoglutarate-dependent dioxygenase AlkB-like"/>
    <property type="match status" value="1"/>
</dbReference>
<feature type="region of interest" description="Disordered" evidence="1">
    <location>
        <begin position="1"/>
        <end position="21"/>
    </location>
</feature>
<sequence length="779" mass="86821">MPPPTSTQGHIGGKSSDMGSTKANETLVITNAKQSDSQVSYGEKIIRKDMETWTAFSKPKHFAQRRADFANSTPWFRGLQVGYWSTNSGDPRNGKDANGHEQKYCTGLYIAGCPPVGRYLDSEVIITSINGPDNTDRHIADRRREAEHNLVERVPVGVAVSRDAWKPDADGVRTFPCPIPEGLDCVALAWFLVTHMWPKPALNEKGITKDVWMVRLEKIDLSERSWWSNAAHGALPYPSLEERDFKAKAAEEACGTCGQISFRLFKSHFVCLNGDCEKWFRVNGELIENQPDNMVYNDDFLRERFDRLDDNLVIQPLEETYPNLYPTFEQFVAKNYPDSQGPESSVTAASLAARNEALLTGFSCPRCGLANSRVQYHGWYCRNTDCRDAEGNVNPFRYHAPPHMVTPALLEAERQQAKTKVDKLLSALLGYQGETDLDSHVAHNLDFGGGCRATIFRPKPGSAAVAKADKLFKQIQEDAASGALGLARRSVSANGGMNLTNHFVENYGERYNLPFALSDIPLNEAPGVVRDALATANGYMREYFGDDNDECEFNEIYIAAYLSKKMGMSFHDDGETGLGSIIGTWTIGGRATFKFCIKPQFDYGRSKKDGVWMKPQGGQVDPVPAGCTEEAFRAELRATFERGEISAEEWTAQLQQHMDAHMAGPQNKRTYAKRTLLSFTVEHGDVVIMWGPNTQRYMEHAVDCRSPMRFAVTLRRVTKDMGTPEQWARLDARLESDKAFTPSWAEAAKKRKAVDGGEGESEGQPAGRKKARAKKAKAK</sequence>
<gene>
    <name evidence="2" type="ORF">SLS63_011553</name>
</gene>
<evidence type="ECO:0000256" key="1">
    <source>
        <dbReference type="SAM" id="MobiDB-lite"/>
    </source>
</evidence>
<feature type="compositionally biased region" description="Basic residues" evidence="1">
    <location>
        <begin position="767"/>
        <end position="779"/>
    </location>
</feature>
<accession>A0ABR1NTV9</accession>
<evidence type="ECO:0008006" key="4">
    <source>
        <dbReference type="Google" id="ProtNLM"/>
    </source>
</evidence>
<comment type="caution">
    <text evidence="2">The sequence shown here is derived from an EMBL/GenBank/DDBJ whole genome shotgun (WGS) entry which is preliminary data.</text>
</comment>
<feature type="region of interest" description="Disordered" evidence="1">
    <location>
        <begin position="739"/>
        <end position="779"/>
    </location>
</feature>